<evidence type="ECO:0000256" key="1">
    <source>
        <dbReference type="ARBA" id="ARBA00022723"/>
    </source>
</evidence>
<evidence type="ECO:0000256" key="4">
    <source>
        <dbReference type="PROSITE-ProRule" id="PRU00834"/>
    </source>
</evidence>
<protein>
    <recommendedName>
        <fullName evidence="6">DNL-type domain-containing protein</fullName>
    </recommendedName>
</protein>
<proteinExistence type="predicted"/>
<dbReference type="AlphaFoldDB" id="A0AAP0KTK0"/>
<feature type="region of interest" description="Disordered" evidence="5">
    <location>
        <begin position="70"/>
        <end position="107"/>
    </location>
</feature>
<keyword evidence="1" id="KW-0479">Metal-binding</keyword>
<comment type="caution">
    <text evidence="7">The sequence shown here is derived from an EMBL/GenBank/DDBJ whole genome shotgun (WGS) entry which is preliminary data.</text>
</comment>
<organism evidence="7 8">
    <name type="scientific">Stephania cephalantha</name>
    <dbReference type="NCBI Taxonomy" id="152367"/>
    <lineage>
        <taxon>Eukaryota</taxon>
        <taxon>Viridiplantae</taxon>
        <taxon>Streptophyta</taxon>
        <taxon>Embryophyta</taxon>
        <taxon>Tracheophyta</taxon>
        <taxon>Spermatophyta</taxon>
        <taxon>Magnoliopsida</taxon>
        <taxon>Ranunculales</taxon>
        <taxon>Menispermaceae</taxon>
        <taxon>Menispermoideae</taxon>
        <taxon>Cissampelideae</taxon>
        <taxon>Stephania</taxon>
    </lineage>
</organism>
<accession>A0AAP0KTK0</accession>
<evidence type="ECO:0000256" key="2">
    <source>
        <dbReference type="ARBA" id="ARBA00022771"/>
    </source>
</evidence>
<evidence type="ECO:0000259" key="6">
    <source>
        <dbReference type="PROSITE" id="PS51501"/>
    </source>
</evidence>
<evidence type="ECO:0000313" key="8">
    <source>
        <dbReference type="Proteomes" id="UP001419268"/>
    </source>
</evidence>
<evidence type="ECO:0000256" key="3">
    <source>
        <dbReference type="ARBA" id="ARBA00022833"/>
    </source>
</evidence>
<dbReference type="GO" id="GO:0005739">
    <property type="term" value="C:mitochondrion"/>
    <property type="evidence" value="ECO:0007669"/>
    <property type="project" value="TreeGrafter"/>
</dbReference>
<dbReference type="InterPro" id="IPR024158">
    <property type="entry name" value="Mt_import_TIM15"/>
</dbReference>
<feature type="domain" description="DNL-type" evidence="6">
    <location>
        <begin position="111"/>
        <end position="205"/>
    </location>
</feature>
<dbReference type="GO" id="GO:0006457">
    <property type="term" value="P:protein folding"/>
    <property type="evidence" value="ECO:0007669"/>
    <property type="project" value="TreeGrafter"/>
</dbReference>
<dbReference type="GO" id="GO:0030150">
    <property type="term" value="P:protein import into mitochondrial matrix"/>
    <property type="evidence" value="ECO:0007669"/>
    <property type="project" value="TreeGrafter"/>
</dbReference>
<evidence type="ECO:0000256" key="5">
    <source>
        <dbReference type="SAM" id="MobiDB-lite"/>
    </source>
</evidence>
<dbReference type="PANTHER" id="PTHR20922:SF13">
    <property type="entry name" value="DNL-TYPE ZINC FINGER PROTEIN"/>
    <property type="match status" value="1"/>
</dbReference>
<gene>
    <name evidence="7" type="ORF">Scep_005046</name>
</gene>
<dbReference type="Pfam" id="PF05180">
    <property type="entry name" value="zf-DNL"/>
    <property type="match status" value="1"/>
</dbReference>
<sequence>MWRKFDVGRSEGAAELRSALQLQFLSMAAARMLSRQLFSIATAKHRRPRVSIPKGFEFARHDRLLQTKTEVKDDVNSEHQNSGEPSQLTHSNQSDGPSGVSYRAMSSLKTSPRHDLAMVFTCKVCETRSVRTVCRQSYEKGVVVVQCGGCNNSHLIADHLGLFGAPGSVEDFLAARGEQVKRGSVDTLSLTLDDLVGSNSSSSSS</sequence>
<dbReference type="EMBL" id="JBBNAG010000002">
    <property type="protein sequence ID" value="KAK9158472.1"/>
    <property type="molecule type" value="Genomic_DNA"/>
</dbReference>
<feature type="compositionally biased region" description="Polar residues" evidence="5">
    <location>
        <begin position="78"/>
        <end position="96"/>
    </location>
</feature>
<dbReference type="PANTHER" id="PTHR20922">
    <property type="entry name" value="DNL-TYPE ZINC FINGER PROTEIN"/>
    <property type="match status" value="1"/>
</dbReference>
<dbReference type="InterPro" id="IPR007853">
    <property type="entry name" value="Znf_DNL-typ"/>
</dbReference>
<keyword evidence="2 4" id="KW-0863">Zinc-finger</keyword>
<keyword evidence="3" id="KW-0862">Zinc</keyword>
<dbReference type="Proteomes" id="UP001419268">
    <property type="component" value="Unassembled WGS sequence"/>
</dbReference>
<evidence type="ECO:0000313" key="7">
    <source>
        <dbReference type="EMBL" id="KAK9158472.1"/>
    </source>
</evidence>
<reference evidence="7 8" key="1">
    <citation type="submission" date="2024-01" db="EMBL/GenBank/DDBJ databases">
        <title>Genome assemblies of Stephania.</title>
        <authorList>
            <person name="Yang L."/>
        </authorList>
    </citation>
    <scope>NUCLEOTIDE SEQUENCE [LARGE SCALE GENOMIC DNA]</scope>
    <source>
        <strain evidence="7">JXDWG</strain>
        <tissue evidence="7">Leaf</tissue>
    </source>
</reference>
<dbReference type="GO" id="GO:0051087">
    <property type="term" value="F:protein-folding chaperone binding"/>
    <property type="evidence" value="ECO:0007669"/>
    <property type="project" value="TreeGrafter"/>
</dbReference>
<keyword evidence="8" id="KW-1185">Reference proteome</keyword>
<name>A0AAP0KTK0_9MAGN</name>
<dbReference type="GO" id="GO:0050821">
    <property type="term" value="P:protein stabilization"/>
    <property type="evidence" value="ECO:0007669"/>
    <property type="project" value="TreeGrafter"/>
</dbReference>
<dbReference type="GO" id="GO:0008270">
    <property type="term" value="F:zinc ion binding"/>
    <property type="evidence" value="ECO:0007669"/>
    <property type="project" value="UniProtKB-KW"/>
</dbReference>
<dbReference type="PROSITE" id="PS51501">
    <property type="entry name" value="ZF_DNL"/>
    <property type="match status" value="1"/>
</dbReference>